<reference evidence="1 2" key="1">
    <citation type="submission" date="2018-05" db="EMBL/GenBank/DDBJ databases">
        <title>Genomic Encyclopedia of Type Strains, Phase III (KMG-III): the genomes of soil and plant-associated and newly described type strains.</title>
        <authorList>
            <person name="Whitman W."/>
        </authorList>
    </citation>
    <scope>NUCLEOTIDE SEQUENCE [LARGE SCALE GENOMIC DNA]</scope>
    <source>
        <strain evidence="1 2">CECT 5696</strain>
    </source>
</reference>
<sequence>MQNVRHIRALPYVVRHSTAFHASETAPFGLNGANCVIFTWVPNLGPLLYSLRLQLLFSELAIELVAAEQLGMCSTASNTAVLNEQQLIGIDDG</sequence>
<protein>
    <submittedName>
        <fullName evidence="1">Uncharacterized protein</fullName>
    </submittedName>
</protein>
<dbReference type="Proteomes" id="UP000246635">
    <property type="component" value="Unassembled WGS sequence"/>
</dbReference>
<accession>A0A2V2YZV7</accession>
<dbReference type="EMBL" id="QGTQ01000001">
    <property type="protein sequence ID" value="PWW08548.1"/>
    <property type="molecule type" value="Genomic_DNA"/>
</dbReference>
<evidence type="ECO:0000313" key="1">
    <source>
        <dbReference type="EMBL" id="PWW08548.1"/>
    </source>
</evidence>
<evidence type="ECO:0000313" key="2">
    <source>
        <dbReference type="Proteomes" id="UP000246635"/>
    </source>
</evidence>
<name>A0A2V2YZV7_9BACL</name>
<gene>
    <name evidence="1" type="ORF">DFQ01_101271</name>
</gene>
<comment type="caution">
    <text evidence="1">The sequence shown here is derived from an EMBL/GenBank/DDBJ whole genome shotgun (WGS) entry which is preliminary data.</text>
</comment>
<organism evidence="1 2">
    <name type="scientific">Paenibacillus cellulosilyticus</name>
    <dbReference type="NCBI Taxonomy" id="375489"/>
    <lineage>
        <taxon>Bacteria</taxon>
        <taxon>Bacillati</taxon>
        <taxon>Bacillota</taxon>
        <taxon>Bacilli</taxon>
        <taxon>Bacillales</taxon>
        <taxon>Paenibacillaceae</taxon>
        <taxon>Paenibacillus</taxon>
    </lineage>
</organism>
<dbReference type="AlphaFoldDB" id="A0A2V2YZV7"/>
<keyword evidence="2" id="KW-1185">Reference proteome</keyword>
<proteinExistence type="predicted"/>